<dbReference type="SUPFAM" id="SSF48452">
    <property type="entry name" value="TPR-like"/>
    <property type="match status" value="1"/>
</dbReference>
<reference evidence="2 4" key="2">
    <citation type="submission" date="2015-02" db="EMBL/GenBank/DDBJ databases">
        <title>Physiological reanalysis, assessment of diazotrophy, and genome sequences of multiple isolates of Streptomyces thermoautotrophicus.</title>
        <authorList>
            <person name="MacKellar D.C."/>
            <person name="Lieber L."/>
            <person name="Norman J."/>
            <person name="Bolger A."/>
            <person name="Tobin C."/>
            <person name="Murray J.W."/>
            <person name="Prell J."/>
        </authorList>
    </citation>
    <scope>NUCLEOTIDE SEQUENCE [LARGE SCALE GENOMIC DNA]</scope>
    <source>
        <strain evidence="2 4">UBT1</strain>
    </source>
</reference>
<sequence length="754" mass="83067">MPPLRQQDTALAVLRSQLGAQGIRFDRYDIAYTALWQRLHPHLKISREQLPLIDESEVLGQILDGAAGVPVFGTVVGLLRLLDGAPGRLRRWRRLREDPTLRELDSLSGSDLVDAVTFLFAEDLRAATEKRKPYVLFVDAFEALLGENVRAGRTAAVDGWLRDLIVQLDRGLVVVASREPLRWEAYNRGWSEFIRTFAVDDLPMSARLELLEASGVADPDERMEIARASAGVPFYLHLALDTRQQHADRAVATAVSQEEILERFLQHVDPQEVRFLELLSVARTFDFEIFAAIAQKFRLPGHRMAWESLTSYSFVYPAGPHQVQLHQLMVAALRHRLSPELNREVHRILRSVWDQRAARGDGHAGSGVVGHVAALREATYHALHAGEITDEQLIEYADQIIAWGGTQGIGGVLEDVHAYLGAGHGQVSEDLARAARYLDAEAALLVGDAGRAAELTQDAGERTDSLVDGRLAVTGAHARRILGQTAQALRMYTAVWETQDTEVRLVAGLWAADLHMAQGRFRQAADLADSIRAACPKDELLGDAARLLHLAYRFAFDFDEAGRWLAEATTRYRQAGTVIGQANIAVNQVELLAWTDPALALDVADKAIELQKQVGARHELGKAYTAIGLAHLRLGDLDRAHLALGLACEVLEQAGYRSGRARAELVRAMLCAREGATERAVQSAVAAVREFEIVEVYPTFVLAAATVLDSVGMPQREVTEAAARARRAIQPFDSLDALEDRIAWHLAAFLGTTP</sequence>
<evidence type="ECO:0000313" key="1">
    <source>
        <dbReference type="EMBL" id="KWW97515.1"/>
    </source>
</evidence>
<evidence type="ECO:0000313" key="2">
    <source>
        <dbReference type="EMBL" id="KWX07270.1"/>
    </source>
</evidence>
<proteinExistence type="predicted"/>
<dbReference type="AlphaFoldDB" id="A0A132NB54"/>
<dbReference type="Proteomes" id="UP000070598">
    <property type="component" value="Unassembled WGS sequence"/>
</dbReference>
<accession>A0A132NB54</accession>
<gene>
    <name evidence="1" type="ORF">TH66_18025</name>
    <name evidence="2" type="ORF">TR74_19305</name>
</gene>
<evidence type="ECO:0000313" key="3">
    <source>
        <dbReference type="Proteomes" id="UP000070598"/>
    </source>
</evidence>
<comment type="caution">
    <text evidence="2">The sequence shown here is derived from an EMBL/GenBank/DDBJ whole genome shotgun (WGS) entry which is preliminary data.</text>
</comment>
<dbReference type="Proteomes" id="UP000070659">
    <property type="component" value="Unassembled WGS sequence"/>
</dbReference>
<evidence type="ECO:0000313" key="4">
    <source>
        <dbReference type="Proteomes" id="UP000070659"/>
    </source>
</evidence>
<dbReference type="EMBL" id="JYIK01001065">
    <property type="protein sequence ID" value="KWX07270.1"/>
    <property type="molecule type" value="Genomic_DNA"/>
</dbReference>
<evidence type="ECO:0008006" key="5">
    <source>
        <dbReference type="Google" id="ProtNLM"/>
    </source>
</evidence>
<dbReference type="EMBL" id="JYIJ01000019">
    <property type="protein sequence ID" value="KWW97515.1"/>
    <property type="molecule type" value="Genomic_DNA"/>
</dbReference>
<dbReference type="InterPro" id="IPR011990">
    <property type="entry name" value="TPR-like_helical_dom_sf"/>
</dbReference>
<dbReference type="PATRIC" id="fig|1469144.8.peg.163"/>
<reference evidence="3" key="1">
    <citation type="submission" date="2015-02" db="EMBL/GenBank/DDBJ databases">
        <title>Physiological reanalysis, assessment of diazotrophy, and genome sequences of multiple isolates of Streptomyces thermoautotrophicus.</title>
        <authorList>
            <person name="MacKellar D.C."/>
            <person name="Lieber L."/>
            <person name="Norman J."/>
            <person name="Bolger A."/>
            <person name="Tobin C."/>
            <person name="Murray J.W."/>
            <person name="Friesen M."/>
            <person name="Prell J."/>
        </authorList>
    </citation>
    <scope>NUCLEOTIDE SEQUENCE [LARGE SCALE GENOMIC DNA]</scope>
    <source>
        <strain evidence="3">UBT1</strain>
    </source>
</reference>
<protein>
    <recommendedName>
        <fullName evidence="5">MalT-like TPR region domain-containing protein</fullName>
    </recommendedName>
</protein>
<organism evidence="2 3">
    <name type="scientific">Carbonactinospora thermoautotrophica</name>
    <dbReference type="NCBI Taxonomy" id="1469144"/>
    <lineage>
        <taxon>Bacteria</taxon>
        <taxon>Bacillati</taxon>
        <taxon>Actinomycetota</taxon>
        <taxon>Actinomycetes</taxon>
        <taxon>Kitasatosporales</taxon>
        <taxon>Carbonactinosporaceae</taxon>
        <taxon>Carbonactinospora</taxon>
    </lineage>
</organism>
<name>A0A132NB54_9ACTN</name>
<dbReference type="Gene3D" id="1.25.40.10">
    <property type="entry name" value="Tetratricopeptide repeat domain"/>
    <property type="match status" value="1"/>
</dbReference>